<dbReference type="GO" id="GO:0005737">
    <property type="term" value="C:cytoplasm"/>
    <property type="evidence" value="ECO:0000318"/>
    <property type="project" value="GO_Central"/>
</dbReference>
<evidence type="ECO:0000313" key="2">
    <source>
        <dbReference type="Proteomes" id="UP000186698"/>
    </source>
</evidence>
<dbReference type="SUPFAM" id="SSF50353">
    <property type="entry name" value="Cytokine"/>
    <property type="match status" value="1"/>
</dbReference>
<comment type="similarity">
    <text evidence="1">Belongs to the heparin-binding growth factors family.</text>
</comment>
<dbReference type="GO" id="GO:0030334">
    <property type="term" value="P:regulation of cell migration"/>
    <property type="evidence" value="ECO:0000318"/>
    <property type="project" value="GO_Central"/>
</dbReference>
<dbReference type="GO" id="GO:0022008">
    <property type="term" value="P:neurogenesis"/>
    <property type="evidence" value="ECO:0000318"/>
    <property type="project" value="GO_Central"/>
</dbReference>
<evidence type="ECO:0000256" key="1">
    <source>
        <dbReference type="ARBA" id="ARBA00007936"/>
    </source>
</evidence>
<organism evidence="2 3">
    <name type="scientific">Xenopus laevis</name>
    <name type="common">African clawed frog</name>
    <dbReference type="NCBI Taxonomy" id="8355"/>
    <lineage>
        <taxon>Eukaryota</taxon>
        <taxon>Metazoa</taxon>
        <taxon>Chordata</taxon>
        <taxon>Craniata</taxon>
        <taxon>Vertebrata</taxon>
        <taxon>Euteleostomi</taxon>
        <taxon>Amphibia</taxon>
        <taxon>Batrachia</taxon>
        <taxon>Anura</taxon>
        <taxon>Pipoidea</taxon>
        <taxon>Pipidae</taxon>
        <taxon>Xenopodinae</taxon>
        <taxon>Xenopus</taxon>
        <taxon>Xenopus</taxon>
    </lineage>
</organism>
<dbReference type="RefSeq" id="XP_018110144.1">
    <property type="nucleotide sequence ID" value="XM_018254655.2"/>
</dbReference>
<keyword evidence="2" id="KW-1185">Reference proteome</keyword>
<dbReference type="InterPro" id="IPR002209">
    <property type="entry name" value="Fibroblast_GF_fam"/>
</dbReference>
<dbReference type="GO" id="GO:0043410">
    <property type="term" value="P:positive regulation of MAPK cascade"/>
    <property type="evidence" value="ECO:0000318"/>
    <property type="project" value="GO_Central"/>
</dbReference>
<dbReference type="PANTHER" id="PTHR11486">
    <property type="entry name" value="FIBROBLAST GROWTH FACTOR"/>
    <property type="match status" value="1"/>
</dbReference>
<dbReference type="KEGG" id="xla:108712444"/>
<sequence length="244" mass="27994">MELSLMLFALTCLEGSKSLAGSSPVLSPSWGNGDRLIHLYTATEWNSFHLQLNYDGQVDGTPRQTVYSAVTIKSEEAGYVVIAGVKTGRYLCMDKYGNIFGSHYFSQDNCVFKHETLENKHDVYYSPKHRFLLSLKKPKLRFQPDMALPPYSQFLSMENKIPIIRFNTPEPARHTRSVDDFSDPNRIITPRKTGWDYAAPNHNPLQDVWLPHPKDPVRINHNDMVDPDDPDGIVKFKGQRHFKR</sequence>
<dbReference type="CTD" id="108712444"/>
<dbReference type="STRING" id="8355.A0A1L8GR11"/>
<reference evidence="3" key="2">
    <citation type="submission" date="2025-08" db="UniProtKB">
        <authorList>
            <consortium name="RefSeq"/>
        </authorList>
    </citation>
    <scope>IDENTIFICATION</scope>
    <source>
        <strain evidence="3">J_2021</strain>
        <tissue evidence="3">Erythrocytes</tissue>
    </source>
</reference>
<dbReference type="AlphaFoldDB" id="A0A1L8GR11"/>
<dbReference type="GO" id="GO:0008083">
    <property type="term" value="F:growth factor activity"/>
    <property type="evidence" value="ECO:0000318"/>
    <property type="project" value="GO_Central"/>
</dbReference>
<dbReference type="InterPro" id="IPR008996">
    <property type="entry name" value="IL1/FGF"/>
</dbReference>
<dbReference type="Proteomes" id="UP000186698">
    <property type="component" value="Chromosome 3S"/>
</dbReference>
<dbReference type="OrthoDB" id="8909943at2759"/>
<dbReference type="AGR" id="Xenbase:XB-GENE-17332329"/>
<evidence type="ECO:0000313" key="4">
    <source>
        <dbReference type="Xenbase" id="XB-GENE-17332329"/>
    </source>
</evidence>
<dbReference type="SMART" id="SM00442">
    <property type="entry name" value="FGF"/>
    <property type="match status" value="1"/>
</dbReference>
<dbReference type="GO" id="GO:0008284">
    <property type="term" value="P:positive regulation of cell population proliferation"/>
    <property type="evidence" value="ECO:0000318"/>
    <property type="project" value="GO_Central"/>
</dbReference>
<name>A0A1L8GR11_XENLA</name>
<dbReference type="GeneID" id="108712444"/>
<gene>
    <name evidence="4" type="primary">fgf23.S</name>
    <name evidence="3" type="synonym">fgf23.1.S</name>
</gene>
<dbReference type="Gene3D" id="2.80.10.50">
    <property type="match status" value="1"/>
</dbReference>
<dbReference type="PaxDb" id="8355-A0A1L8GR11"/>
<dbReference type="Pfam" id="PF00167">
    <property type="entry name" value="FGF"/>
    <property type="match status" value="1"/>
</dbReference>
<evidence type="ECO:0000313" key="3">
    <source>
        <dbReference type="RefSeq" id="XP_018110144.1"/>
    </source>
</evidence>
<dbReference type="GO" id="GO:0005615">
    <property type="term" value="C:extracellular space"/>
    <property type="evidence" value="ECO:0000318"/>
    <property type="project" value="GO_Central"/>
</dbReference>
<protein>
    <submittedName>
        <fullName evidence="3">Fibroblast growth factor 23</fullName>
    </submittedName>
</protein>
<dbReference type="GO" id="GO:0005105">
    <property type="term" value="F:type 1 fibroblast growth factor receptor binding"/>
    <property type="evidence" value="ECO:0000318"/>
    <property type="project" value="GO_Central"/>
</dbReference>
<dbReference type="Xenbase" id="XB-GENE-17332329">
    <property type="gene designation" value="fgf23.S"/>
</dbReference>
<reference evidence="2" key="1">
    <citation type="submission" date="2024-06" db="UniProtKB">
        <authorList>
            <consortium name="RefSeq"/>
        </authorList>
    </citation>
    <scope>NUCLEOTIDE SEQUENCE [LARGE SCALE GENOMIC DNA]</scope>
    <source>
        <strain evidence="2">J_2021</strain>
    </source>
</reference>
<proteinExistence type="inferred from homology"/>
<dbReference type="GO" id="GO:0008543">
    <property type="term" value="P:fibroblast growth factor receptor signaling pathway"/>
    <property type="evidence" value="ECO:0000318"/>
    <property type="project" value="GO_Central"/>
</dbReference>
<dbReference type="PRINTS" id="PR00262">
    <property type="entry name" value="IL1HBGF"/>
</dbReference>
<accession>A0A1L8GR11</accession>